<evidence type="ECO:0000259" key="3">
    <source>
        <dbReference type="Pfam" id="PF01261"/>
    </source>
</evidence>
<dbReference type="FunFam" id="3.20.20.150:FF:000007">
    <property type="entry name" value="Hydroxypyruvate isomerase"/>
    <property type="match status" value="1"/>
</dbReference>
<dbReference type="AlphaFoldDB" id="A0A975YJL3"/>
<dbReference type="Proteomes" id="UP000694001">
    <property type="component" value="Chromosome"/>
</dbReference>
<dbReference type="KEGG" id="elio:KO353_01150"/>
<dbReference type="GO" id="GO:0046487">
    <property type="term" value="P:glyoxylate metabolic process"/>
    <property type="evidence" value="ECO:0007669"/>
    <property type="project" value="TreeGrafter"/>
</dbReference>
<dbReference type="InterPro" id="IPR013022">
    <property type="entry name" value="Xyl_isomerase-like_TIM-brl"/>
</dbReference>
<dbReference type="GO" id="GO:0008903">
    <property type="term" value="F:hydroxypyruvate isomerase activity"/>
    <property type="evidence" value="ECO:0007669"/>
    <property type="project" value="TreeGrafter"/>
</dbReference>
<evidence type="ECO:0000256" key="2">
    <source>
        <dbReference type="PIRNR" id="PIRNR006241"/>
    </source>
</evidence>
<protein>
    <submittedName>
        <fullName evidence="4">Hydroxypyruvate isomerase family protein</fullName>
    </submittedName>
</protein>
<keyword evidence="1 2" id="KW-0413">Isomerase</keyword>
<dbReference type="InterPro" id="IPR050417">
    <property type="entry name" value="Sugar_Epim/Isomerase"/>
</dbReference>
<dbReference type="PIRSF" id="PIRSF006241">
    <property type="entry name" value="HyI"/>
    <property type="match status" value="1"/>
</dbReference>
<name>A0A975YJL3_9PROT</name>
<sequence>MPKFAANLSMMFTDSPFLDRFARAAAAGFDAVEFLFPYDYTPAEITGAARAAGVKVVLFNTVPGDWAKGERGLAALPGREEEFLEGVRKAIDYATAAGCPRIHAMAGLVPEGADRALMGRVYRDNLAKAAALAAAASLDVVIEPINTRDIPGFFLNRTEEAAAVIADVGAPNLKIQFDIYHRQIMQGDLARAIADHLPLIGHMQLADNPGRHEPGTGEINYPFLFGEIDRLGFDGFIGCEYKPKGETEAGLDWFAPYRS</sequence>
<evidence type="ECO:0000313" key="4">
    <source>
        <dbReference type="EMBL" id="QXM24910.1"/>
    </source>
</evidence>
<comment type="similarity">
    <text evidence="2">Belongs to the hyi family.</text>
</comment>
<dbReference type="InterPro" id="IPR053398">
    <property type="entry name" value="HPT_OtnI_isomerases"/>
</dbReference>
<evidence type="ECO:0000313" key="5">
    <source>
        <dbReference type="Proteomes" id="UP000694001"/>
    </source>
</evidence>
<dbReference type="InterPro" id="IPR026040">
    <property type="entry name" value="HyI-like"/>
</dbReference>
<reference evidence="4" key="1">
    <citation type="submission" date="2021-06" db="EMBL/GenBank/DDBJ databases">
        <title>Elioraea tepida, sp. nov., a moderately thermophilic aerobic anoxygenic phototrophic bacterium isolated from an alkaline siliceous hot spring mat community in Yellowstone National Park, WY, USA.</title>
        <authorList>
            <person name="Saini M.K."/>
            <person name="Yoshida S."/>
            <person name="Sebastian A."/>
            <person name="Hirose S."/>
            <person name="Hara E."/>
            <person name="Tamaki H."/>
            <person name="Soulier N.T."/>
            <person name="Albert I."/>
            <person name="Hanada S."/>
            <person name="Bryant D.A."/>
            <person name="Tank M."/>
        </authorList>
    </citation>
    <scope>NUCLEOTIDE SEQUENCE</scope>
    <source>
        <strain evidence="4">MS-P2</strain>
    </source>
</reference>
<dbReference type="Pfam" id="PF01261">
    <property type="entry name" value="AP_endonuc_2"/>
    <property type="match status" value="1"/>
</dbReference>
<dbReference type="PANTHER" id="PTHR43489:SF6">
    <property type="entry name" value="HYDROXYPYRUVATE ISOMERASE-RELATED"/>
    <property type="match status" value="1"/>
</dbReference>
<feature type="domain" description="Xylose isomerase-like TIM barrel" evidence="3">
    <location>
        <begin position="21"/>
        <end position="255"/>
    </location>
</feature>
<dbReference type="RefSeq" id="WP_218285967.1">
    <property type="nucleotide sequence ID" value="NZ_CP076448.1"/>
</dbReference>
<dbReference type="NCBIfam" id="NF043033">
    <property type="entry name" value="OxoTetrIsom"/>
    <property type="match status" value="1"/>
</dbReference>
<keyword evidence="5" id="KW-1185">Reference proteome</keyword>
<evidence type="ECO:0000256" key="1">
    <source>
        <dbReference type="ARBA" id="ARBA00023235"/>
    </source>
</evidence>
<accession>A0A975YJL3</accession>
<gene>
    <name evidence="4" type="ORF">KO353_01150</name>
</gene>
<proteinExistence type="inferred from homology"/>
<dbReference type="PANTHER" id="PTHR43489">
    <property type="entry name" value="ISOMERASE"/>
    <property type="match status" value="1"/>
</dbReference>
<dbReference type="EMBL" id="CP076448">
    <property type="protein sequence ID" value="QXM24910.1"/>
    <property type="molecule type" value="Genomic_DNA"/>
</dbReference>
<organism evidence="4 5">
    <name type="scientific">Elioraea tepida</name>
    <dbReference type="NCBI Taxonomy" id="2843330"/>
    <lineage>
        <taxon>Bacteria</taxon>
        <taxon>Pseudomonadati</taxon>
        <taxon>Pseudomonadota</taxon>
        <taxon>Alphaproteobacteria</taxon>
        <taxon>Acetobacterales</taxon>
        <taxon>Elioraeaceae</taxon>
        <taxon>Elioraea</taxon>
    </lineage>
</organism>